<reference evidence="5 6" key="1">
    <citation type="submission" date="2019-11" db="EMBL/GenBank/DDBJ databases">
        <title>Type strains purchased from KCTC, JCM and DSMZ.</title>
        <authorList>
            <person name="Lu H."/>
        </authorList>
    </citation>
    <scope>NUCLEOTIDE SEQUENCE [LARGE SCALE GENOMIC DNA]</scope>
    <source>
        <strain evidence="5 6">KCTC 42409</strain>
    </source>
</reference>
<dbReference type="InterPro" id="IPR041698">
    <property type="entry name" value="Methyltransf_25"/>
</dbReference>
<proteinExistence type="predicted"/>
<protein>
    <submittedName>
        <fullName evidence="5">Methyltransferase domain-containing protein</fullName>
    </submittedName>
</protein>
<dbReference type="SUPFAM" id="SSF53335">
    <property type="entry name" value="S-adenosyl-L-methionine-dependent methyltransferases"/>
    <property type="match status" value="1"/>
</dbReference>
<keyword evidence="3" id="KW-0175">Coiled coil</keyword>
<feature type="coiled-coil region" evidence="3">
    <location>
        <begin position="21"/>
        <end position="48"/>
    </location>
</feature>
<evidence type="ECO:0000256" key="1">
    <source>
        <dbReference type="ARBA" id="ARBA00022603"/>
    </source>
</evidence>
<keyword evidence="2 5" id="KW-0808">Transferase</keyword>
<dbReference type="RefSeq" id="WP_155442083.1">
    <property type="nucleotide sequence ID" value="NZ_WNLA01000029.1"/>
</dbReference>
<organism evidence="5 6">
    <name type="scientific">Pseudoduganella ginsengisoli</name>
    <dbReference type="NCBI Taxonomy" id="1462440"/>
    <lineage>
        <taxon>Bacteria</taxon>
        <taxon>Pseudomonadati</taxon>
        <taxon>Pseudomonadota</taxon>
        <taxon>Betaproteobacteria</taxon>
        <taxon>Burkholderiales</taxon>
        <taxon>Oxalobacteraceae</taxon>
        <taxon>Telluria group</taxon>
        <taxon>Pseudoduganella</taxon>
    </lineage>
</organism>
<name>A0A6L6Q987_9BURK</name>
<dbReference type="PANTHER" id="PTHR43861:SF1">
    <property type="entry name" value="TRANS-ACONITATE 2-METHYLTRANSFERASE"/>
    <property type="match status" value="1"/>
</dbReference>
<dbReference type="AlphaFoldDB" id="A0A6L6Q987"/>
<keyword evidence="6" id="KW-1185">Reference proteome</keyword>
<evidence type="ECO:0000259" key="4">
    <source>
        <dbReference type="Pfam" id="PF13649"/>
    </source>
</evidence>
<evidence type="ECO:0000256" key="3">
    <source>
        <dbReference type="SAM" id="Coils"/>
    </source>
</evidence>
<accession>A0A6L6Q987</accession>
<evidence type="ECO:0000313" key="6">
    <source>
        <dbReference type="Proteomes" id="UP000484015"/>
    </source>
</evidence>
<dbReference type="EMBL" id="WNLA01000029">
    <property type="protein sequence ID" value="MTW05738.1"/>
    <property type="molecule type" value="Genomic_DNA"/>
</dbReference>
<dbReference type="CDD" id="cd02440">
    <property type="entry name" value="AdoMet_MTases"/>
    <property type="match status" value="1"/>
</dbReference>
<evidence type="ECO:0000313" key="5">
    <source>
        <dbReference type="EMBL" id="MTW05738.1"/>
    </source>
</evidence>
<keyword evidence="1 5" id="KW-0489">Methyltransferase</keyword>
<comment type="caution">
    <text evidence="5">The sequence shown here is derived from an EMBL/GenBank/DDBJ whole genome shotgun (WGS) entry which is preliminary data.</text>
</comment>
<dbReference type="GO" id="GO:0008168">
    <property type="term" value="F:methyltransferase activity"/>
    <property type="evidence" value="ECO:0007669"/>
    <property type="project" value="UniProtKB-KW"/>
</dbReference>
<gene>
    <name evidence="5" type="ORF">GM668_27040</name>
</gene>
<dbReference type="InterPro" id="IPR029063">
    <property type="entry name" value="SAM-dependent_MTases_sf"/>
</dbReference>
<dbReference type="Proteomes" id="UP000484015">
    <property type="component" value="Unassembled WGS sequence"/>
</dbReference>
<dbReference type="Gene3D" id="3.40.50.150">
    <property type="entry name" value="Vaccinia Virus protein VP39"/>
    <property type="match status" value="1"/>
</dbReference>
<dbReference type="OrthoDB" id="6006151at2"/>
<dbReference type="Pfam" id="PF13649">
    <property type="entry name" value="Methyltransf_25"/>
    <property type="match status" value="1"/>
</dbReference>
<dbReference type="GO" id="GO:0032259">
    <property type="term" value="P:methylation"/>
    <property type="evidence" value="ECO:0007669"/>
    <property type="project" value="UniProtKB-KW"/>
</dbReference>
<evidence type="ECO:0000256" key="2">
    <source>
        <dbReference type="ARBA" id="ARBA00022679"/>
    </source>
</evidence>
<dbReference type="PANTHER" id="PTHR43861">
    <property type="entry name" value="TRANS-ACONITATE 2-METHYLTRANSFERASE-RELATED"/>
    <property type="match status" value="1"/>
</dbReference>
<sequence>MNTLETYYARCAGSYDAVYEQEDRQDDLETLQEAVAELLQNHKVLELACGSGYWTEYISIGAKSVTAIDSCPDMLALAAERDVDPDVVTFRQGDAMTLADIPAGEFTACFAAGWWSHIGRAEQDKYLALLRSKLGKDGLLVLLDSNQVEGVSMPIARTDADGNTYQFRTTPDGERFEIMKNYPSDSWLRKRLSTAGREVRTERLEYYWLATCRFK</sequence>
<feature type="domain" description="Methyltransferase" evidence="4">
    <location>
        <begin position="44"/>
        <end position="138"/>
    </location>
</feature>